<reference evidence="14" key="1">
    <citation type="journal article" date="2021" name="PeerJ">
        <title>Extensive microbial diversity within the chicken gut microbiome revealed by metagenomics and culture.</title>
        <authorList>
            <person name="Gilroy R."/>
            <person name="Ravi A."/>
            <person name="Getino M."/>
            <person name="Pursley I."/>
            <person name="Horton D.L."/>
            <person name="Alikhan N.F."/>
            <person name="Baker D."/>
            <person name="Gharbi K."/>
            <person name="Hall N."/>
            <person name="Watson M."/>
            <person name="Adriaenssens E.M."/>
            <person name="Foster-Nyarko E."/>
            <person name="Jarju S."/>
            <person name="Secka A."/>
            <person name="Antonio M."/>
            <person name="Oren A."/>
            <person name="Chaudhuri R.R."/>
            <person name="La Ragione R."/>
            <person name="Hildebrand F."/>
            <person name="Pallen M.J."/>
        </authorList>
    </citation>
    <scope>NUCLEOTIDE SEQUENCE</scope>
    <source>
        <strain evidence="14">USASDec5-558</strain>
    </source>
</reference>
<keyword evidence="6" id="KW-0915">Sodium</keyword>
<gene>
    <name evidence="14" type="ORF">H9850_04650</name>
</gene>
<evidence type="ECO:0000256" key="11">
    <source>
        <dbReference type="ARBA" id="ARBA00035585"/>
    </source>
</evidence>
<feature type="compositionally biased region" description="Low complexity" evidence="13">
    <location>
        <begin position="289"/>
        <end position="302"/>
    </location>
</feature>
<feature type="transmembrane region" description="Helical" evidence="12">
    <location>
        <begin position="30"/>
        <end position="52"/>
    </location>
</feature>
<evidence type="ECO:0000256" key="13">
    <source>
        <dbReference type="SAM" id="MobiDB-lite"/>
    </source>
</evidence>
<dbReference type="GO" id="GO:0034220">
    <property type="term" value="P:monoatomic ion transmembrane transport"/>
    <property type="evidence" value="ECO:0007669"/>
    <property type="project" value="UniProtKB-KW"/>
</dbReference>
<evidence type="ECO:0000256" key="9">
    <source>
        <dbReference type="ARBA" id="ARBA00023303"/>
    </source>
</evidence>
<accession>A0A9D1WCP0</accession>
<keyword evidence="7" id="KW-0406">Ion transport</keyword>
<feature type="transmembrane region" description="Helical" evidence="12">
    <location>
        <begin position="64"/>
        <end position="84"/>
    </location>
</feature>
<dbReference type="GO" id="GO:0005886">
    <property type="term" value="C:plasma membrane"/>
    <property type="evidence" value="ECO:0007669"/>
    <property type="project" value="UniProtKB-SubCell"/>
</dbReference>
<protein>
    <recommendedName>
        <fullName evidence="12">Fluoride-specific ion channel</fullName>
    </recommendedName>
</protein>
<evidence type="ECO:0000256" key="6">
    <source>
        <dbReference type="ARBA" id="ARBA00023053"/>
    </source>
</evidence>
<organism evidence="14 15">
    <name type="scientific">Candidatus Anaerobiospirillum pullistercoris</name>
    <dbReference type="NCBI Taxonomy" id="2838452"/>
    <lineage>
        <taxon>Bacteria</taxon>
        <taxon>Pseudomonadati</taxon>
        <taxon>Pseudomonadota</taxon>
        <taxon>Gammaproteobacteria</taxon>
        <taxon>Aeromonadales</taxon>
        <taxon>Succinivibrionaceae</taxon>
        <taxon>Anaerobiospirillum</taxon>
    </lineage>
</organism>
<comment type="function">
    <text evidence="12">Important for reducing fluoride concentration in the cell, thus reducing its toxicity.</text>
</comment>
<comment type="catalytic activity">
    <reaction evidence="11">
        <text>fluoride(in) = fluoride(out)</text>
        <dbReference type="Rhea" id="RHEA:76159"/>
        <dbReference type="ChEBI" id="CHEBI:17051"/>
    </reaction>
    <physiologicalReaction direction="left-to-right" evidence="11">
        <dbReference type="Rhea" id="RHEA:76160"/>
    </physiologicalReaction>
</comment>
<dbReference type="Pfam" id="PF02537">
    <property type="entry name" value="CRCB"/>
    <property type="match status" value="1"/>
</dbReference>
<reference evidence="14" key="2">
    <citation type="submission" date="2021-04" db="EMBL/GenBank/DDBJ databases">
        <authorList>
            <person name="Gilroy R."/>
        </authorList>
    </citation>
    <scope>NUCLEOTIDE SEQUENCE</scope>
    <source>
        <strain evidence="14">USASDec5-558</strain>
    </source>
</reference>
<dbReference type="EMBL" id="DXEV01000089">
    <property type="protein sequence ID" value="HIX56746.1"/>
    <property type="molecule type" value="Genomic_DNA"/>
</dbReference>
<dbReference type="InterPro" id="IPR003691">
    <property type="entry name" value="FluC"/>
</dbReference>
<evidence type="ECO:0000313" key="14">
    <source>
        <dbReference type="EMBL" id="HIX56746.1"/>
    </source>
</evidence>
<proteinExistence type="inferred from homology"/>
<sequence>MDRALTLMVVFFGGGIGCVLRLLIDGNTTNPFTITNVCACLLMGASYSLICYRVLLTNKFVISFVNVGFLGGLSTITPLAIYVLHTDLVSNWFMALLLLIGQIIFFVVVSVIGYIVTSAVLQYGLHKKRHMSRLESGRNLAIYNSTLPNYHQIKERYEQLKALNINFKESQHDPIVGQMINELKVLTTNHIMTLTSLNRQYIQNLKKEKCVLTPINEFTRISRDESQFIGENEPTYSEQMALIKTMRQDIKDLLPPFPDQANSKSIKSDYLWDILLNSGDQEIIKTTADQAANTKTATTTSAPNRAQKRAQSASKKKQKK</sequence>
<keyword evidence="2 12" id="KW-1003">Cell membrane</keyword>
<evidence type="ECO:0000256" key="8">
    <source>
        <dbReference type="ARBA" id="ARBA00023136"/>
    </source>
</evidence>
<feature type="region of interest" description="Disordered" evidence="13">
    <location>
        <begin position="289"/>
        <end position="320"/>
    </location>
</feature>
<feature type="transmembrane region" description="Helical" evidence="12">
    <location>
        <begin position="96"/>
        <end position="121"/>
    </location>
</feature>
<feature type="transmembrane region" description="Helical" evidence="12">
    <location>
        <begin position="7"/>
        <end position="24"/>
    </location>
</feature>
<keyword evidence="4 12" id="KW-0812">Transmembrane</keyword>
<comment type="similarity">
    <text evidence="10 12">Belongs to the fluoride channel Fluc/FEX (TC 1.A.43) family.</text>
</comment>
<evidence type="ECO:0000256" key="1">
    <source>
        <dbReference type="ARBA" id="ARBA00004651"/>
    </source>
</evidence>
<evidence type="ECO:0000313" key="15">
    <source>
        <dbReference type="Proteomes" id="UP000886829"/>
    </source>
</evidence>
<evidence type="ECO:0000256" key="3">
    <source>
        <dbReference type="ARBA" id="ARBA00022519"/>
    </source>
</evidence>
<evidence type="ECO:0000256" key="10">
    <source>
        <dbReference type="ARBA" id="ARBA00035120"/>
    </source>
</evidence>
<evidence type="ECO:0000256" key="5">
    <source>
        <dbReference type="ARBA" id="ARBA00022989"/>
    </source>
</evidence>
<evidence type="ECO:0000256" key="7">
    <source>
        <dbReference type="ARBA" id="ARBA00023065"/>
    </source>
</evidence>
<evidence type="ECO:0000256" key="4">
    <source>
        <dbReference type="ARBA" id="ARBA00022692"/>
    </source>
</evidence>
<dbReference type="PROSITE" id="PS51257">
    <property type="entry name" value="PROKAR_LIPOPROTEIN"/>
    <property type="match status" value="1"/>
</dbReference>
<keyword evidence="9" id="KW-0407">Ion channel</keyword>
<comment type="subcellular location">
    <subcellularLocation>
        <location evidence="1">Cell membrane</location>
        <topology evidence="1">Multi-pass membrane protein</topology>
    </subcellularLocation>
</comment>
<evidence type="ECO:0000256" key="12">
    <source>
        <dbReference type="RuleBase" id="RU004340"/>
    </source>
</evidence>
<keyword evidence="5 12" id="KW-1133">Transmembrane helix</keyword>
<evidence type="ECO:0000256" key="2">
    <source>
        <dbReference type="ARBA" id="ARBA00022475"/>
    </source>
</evidence>
<comment type="caution">
    <text evidence="14">The sequence shown here is derived from an EMBL/GenBank/DDBJ whole genome shotgun (WGS) entry which is preliminary data.</text>
</comment>
<dbReference type="Proteomes" id="UP000886829">
    <property type="component" value="Unassembled WGS sequence"/>
</dbReference>
<keyword evidence="8 12" id="KW-0472">Membrane</keyword>
<keyword evidence="3" id="KW-0997">Cell inner membrane</keyword>
<keyword evidence="7" id="KW-0813">Transport</keyword>
<dbReference type="AlphaFoldDB" id="A0A9D1WCP0"/>
<name>A0A9D1WCP0_9GAMM</name>